<protein>
    <recommendedName>
        <fullName evidence="5">Probable periplasmic serine endoprotease DegP-like</fullName>
        <ecNumber evidence="4">3.4.21.107</ecNumber>
    </recommendedName>
    <alternativeName>
        <fullName evidence="13">Protease Do</fullName>
    </alternativeName>
</protein>
<evidence type="ECO:0000256" key="1">
    <source>
        <dbReference type="ARBA" id="ARBA00001772"/>
    </source>
</evidence>
<dbReference type="GO" id="GO:0004252">
    <property type="term" value="F:serine-type endopeptidase activity"/>
    <property type="evidence" value="ECO:0007669"/>
    <property type="project" value="InterPro"/>
</dbReference>
<dbReference type="AlphaFoldDB" id="A0A212KL55"/>
<dbReference type="GO" id="GO:0006508">
    <property type="term" value="P:proteolysis"/>
    <property type="evidence" value="ECO:0007669"/>
    <property type="project" value="UniProtKB-KW"/>
</dbReference>
<dbReference type="Gene3D" id="2.30.42.10">
    <property type="match status" value="2"/>
</dbReference>
<comment type="catalytic activity">
    <reaction evidence="1">
        <text>Acts on substrates that are at least partially unfolded. The cleavage site P1 residue is normally between a pair of hydrophobic residues, such as Val-|-Val.</text>
        <dbReference type="EC" id="3.4.21.107"/>
    </reaction>
</comment>
<sequence>MMIKKCLAAMLAVTFLAASQLAQAANLPDFSELAAKSGPAVVNIGTERKASGNSQDDLMGEMFRNMPPGFDKFFDQFGGKRGGKRPQMKQKSLGSGFIVSADGYIVTNNHVVADADVIRVTLDQSNGKSEAITAKLVGADEETDLALLKIETKKTLPYLAFGNSDELRIGEWLLAIGNPFGLDHSVTAGILSAKNRNIHAGPFDNFLQTDASINPGNSGGPLLNMAGQVIGINTAIIASGQGIGFAIPSNMAAKIIDQIKSGKKISRGWIGVGIQDVEENTAKALGLKDAKGALVGSVMEGEPAAKAGMKDGDIIVSVDGKAIDDAAALLRVIADKTPGSKAAITVWRDGKTTELSVTLGERKTSQTGDQNGKDQKQKDEGLLGISVRPLTDEERRDLKIEKNEGLVIIDVNPEKPAAEADLRPGDVILKANLKPVRSAADLSKIVNDEGVARGAVMLQISRRGDVYFRTVSLSK</sequence>
<gene>
    <name evidence="19" type="ORF">KM92DES2_20475</name>
</gene>
<name>A0A212KL55_9BACT</name>
<evidence type="ECO:0000256" key="6">
    <source>
        <dbReference type="ARBA" id="ARBA00022670"/>
    </source>
</evidence>
<evidence type="ECO:0000259" key="18">
    <source>
        <dbReference type="PROSITE" id="PS50106"/>
    </source>
</evidence>
<feature type="domain" description="PDZ" evidence="18">
    <location>
        <begin position="377"/>
        <end position="464"/>
    </location>
</feature>
<dbReference type="NCBIfam" id="TIGR02037">
    <property type="entry name" value="degP_htrA_DO"/>
    <property type="match status" value="1"/>
</dbReference>
<dbReference type="PANTHER" id="PTHR22939:SF130">
    <property type="entry name" value="PERIPLASMIC SERINE ENDOPROTEASE DEGP-LIKE-RELATED"/>
    <property type="match status" value="1"/>
</dbReference>
<comment type="subcellular location">
    <subcellularLocation>
        <location evidence="2">Periplasm</location>
    </subcellularLocation>
</comment>
<keyword evidence="7 17" id="KW-0732">Signal</keyword>
<evidence type="ECO:0000256" key="12">
    <source>
        <dbReference type="ARBA" id="ARBA00023016"/>
    </source>
</evidence>
<dbReference type="SUPFAM" id="SSF50494">
    <property type="entry name" value="Trypsin-like serine proteases"/>
    <property type="match status" value="1"/>
</dbReference>
<evidence type="ECO:0000256" key="3">
    <source>
        <dbReference type="ARBA" id="ARBA00010541"/>
    </source>
</evidence>
<evidence type="ECO:0000256" key="5">
    <source>
        <dbReference type="ARBA" id="ARBA00013958"/>
    </source>
</evidence>
<dbReference type="PRINTS" id="PR00834">
    <property type="entry name" value="PROTEASES2C"/>
</dbReference>
<dbReference type="RefSeq" id="WP_215647632.1">
    <property type="nucleotide sequence ID" value="NZ_CABUEN010000002.1"/>
</dbReference>
<evidence type="ECO:0000256" key="15">
    <source>
        <dbReference type="PIRSR" id="PIRSR611782-2"/>
    </source>
</evidence>
<feature type="active site" description="Charge relay system" evidence="14">
    <location>
        <position position="144"/>
    </location>
</feature>
<keyword evidence="12" id="KW-0346">Stress response</keyword>
<reference evidence="19" key="1">
    <citation type="submission" date="2016-04" db="EMBL/GenBank/DDBJ databases">
        <authorList>
            <person name="Evans L.H."/>
            <person name="Alamgir A."/>
            <person name="Owens N."/>
            <person name="Weber N.D."/>
            <person name="Virtaneva K."/>
            <person name="Barbian K."/>
            <person name="Babar A."/>
            <person name="Rosenke K."/>
        </authorList>
    </citation>
    <scope>NUCLEOTIDE SEQUENCE</scope>
    <source>
        <strain evidence="19">92-2</strain>
    </source>
</reference>
<proteinExistence type="inferred from homology"/>
<evidence type="ECO:0000313" key="19">
    <source>
        <dbReference type="EMBL" id="SBW12394.1"/>
    </source>
</evidence>
<evidence type="ECO:0000256" key="4">
    <source>
        <dbReference type="ARBA" id="ARBA00013035"/>
    </source>
</evidence>
<dbReference type="EMBL" id="FLUP01000002">
    <property type="protein sequence ID" value="SBW12394.1"/>
    <property type="molecule type" value="Genomic_DNA"/>
</dbReference>
<dbReference type="CDD" id="cd10839">
    <property type="entry name" value="cpPDZ1_DegP-like"/>
    <property type="match status" value="1"/>
</dbReference>
<feature type="active site" description="Charge relay system" evidence="14">
    <location>
        <position position="218"/>
    </location>
</feature>
<feature type="domain" description="PDZ" evidence="18">
    <location>
        <begin position="255"/>
        <end position="331"/>
    </location>
</feature>
<feature type="binding site" evidence="15">
    <location>
        <position position="144"/>
    </location>
    <ligand>
        <name>substrate</name>
    </ligand>
</feature>
<feature type="binding site" evidence="15">
    <location>
        <begin position="216"/>
        <end position="218"/>
    </location>
    <ligand>
        <name>substrate</name>
    </ligand>
</feature>
<feature type="compositionally biased region" description="Basic and acidic residues" evidence="16">
    <location>
        <begin position="371"/>
        <end position="381"/>
    </location>
</feature>
<keyword evidence="10 19" id="KW-0378">Hydrolase</keyword>
<feature type="binding site" evidence="15">
    <location>
        <position position="47"/>
    </location>
    <ligand>
        <name>substrate</name>
    </ligand>
</feature>
<dbReference type="Pfam" id="PF13365">
    <property type="entry name" value="Trypsin_2"/>
    <property type="match status" value="1"/>
</dbReference>
<dbReference type="InterPro" id="IPR001478">
    <property type="entry name" value="PDZ"/>
</dbReference>
<feature type="binding site" evidence="15">
    <location>
        <position position="110"/>
    </location>
    <ligand>
        <name>substrate</name>
    </ligand>
</feature>
<dbReference type="PROSITE" id="PS50106">
    <property type="entry name" value="PDZ"/>
    <property type="match status" value="2"/>
</dbReference>
<evidence type="ECO:0000256" key="2">
    <source>
        <dbReference type="ARBA" id="ARBA00004418"/>
    </source>
</evidence>
<dbReference type="InterPro" id="IPR036034">
    <property type="entry name" value="PDZ_sf"/>
</dbReference>
<dbReference type="Pfam" id="PF13180">
    <property type="entry name" value="PDZ_2"/>
    <property type="match status" value="2"/>
</dbReference>
<dbReference type="SUPFAM" id="SSF50156">
    <property type="entry name" value="PDZ domain-like"/>
    <property type="match status" value="2"/>
</dbReference>
<evidence type="ECO:0000256" key="7">
    <source>
        <dbReference type="ARBA" id="ARBA00022729"/>
    </source>
</evidence>
<dbReference type="InterPro" id="IPR011782">
    <property type="entry name" value="Pept_S1C_Do"/>
</dbReference>
<dbReference type="InterPro" id="IPR009003">
    <property type="entry name" value="Peptidase_S1_PA"/>
</dbReference>
<evidence type="ECO:0000256" key="10">
    <source>
        <dbReference type="ARBA" id="ARBA00022801"/>
    </source>
</evidence>
<comment type="similarity">
    <text evidence="3">Belongs to the peptidase S1C family.</text>
</comment>
<organism evidence="19">
    <name type="scientific">uncultured Desulfovibrio sp</name>
    <dbReference type="NCBI Taxonomy" id="167968"/>
    <lineage>
        <taxon>Bacteria</taxon>
        <taxon>Pseudomonadati</taxon>
        <taxon>Thermodesulfobacteriota</taxon>
        <taxon>Desulfovibrionia</taxon>
        <taxon>Desulfovibrionales</taxon>
        <taxon>Desulfovibrionaceae</taxon>
        <taxon>Desulfovibrio</taxon>
        <taxon>environmental samples</taxon>
    </lineage>
</organism>
<dbReference type="InterPro" id="IPR001940">
    <property type="entry name" value="Peptidase_S1C"/>
</dbReference>
<dbReference type="Gene3D" id="2.40.10.120">
    <property type="match status" value="1"/>
</dbReference>
<dbReference type="EC" id="3.4.21.107" evidence="4"/>
<evidence type="ECO:0000256" key="9">
    <source>
        <dbReference type="ARBA" id="ARBA00022764"/>
    </source>
</evidence>
<evidence type="ECO:0000256" key="17">
    <source>
        <dbReference type="SAM" id="SignalP"/>
    </source>
</evidence>
<feature type="region of interest" description="Disordered" evidence="16">
    <location>
        <begin position="357"/>
        <end position="381"/>
    </location>
</feature>
<evidence type="ECO:0000256" key="11">
    <source>
        <dbReference type="ARBA" id="ARBA00022825"/>
    </source>
</evidence>
<feature type="signal peptide" evidence="17">
    <location>
        <begin position="1"/>
        <end position="24"/>
    </location>
</feature>
<evidence type="ECO:0000256" key="16">
    <source>
        <dbReference type="SAM" id="MobiDB-lite"/>
    </source>
</evidence>
<evidence type="ECO:0000256" key="14">
    <source>
        <dbReference type="PIRSR" id="PIRSR611782-1"/>
    </source>
</evidence>
<keyword evidence="8" id="KW-0677">Repeat</keyword>
<feature type="binding site" evidence="15">
    <location>
        <begin position="234"/>
        <end position="238"/>
    </location>
    <ligand>
        <name>substrate</name>
    </ligand>
</feature>
<keyword evidence="6 19" id="KW-0645">Protease</keyword>
<evidence type="ECO:0000256" key="8">
    <source>
        <dbReference type="ARBA" id="ARBA00022737"/>
    </source>
</evidence>
<keyword evidence="11" id="KW-0720">Serine protease</keyword>
<dbReference type="PANTHER" id="PTHR22939">
    <property type="entry name" value="SERINE PROTEASE FAMILY S1C HTRA-RELATED"/>
    <property type="match status" value="1"/>
</dbReference>
<keyword evidence="9" id="KW-0574">Periplasm</keyword>
<feature type="active site" description="Charge relay system" evidence="14">
    <location>
        <position position="110"/>
    </location>
</feature>
<accession>A0A212KL55</accession>
<evidence type="ECO:0000256" key="13">
    <source>
        <dbReference type="ARBA" id="ARBA00032850"/>
    </source>
</evidence>
<feature type="chain" id="PRO_5038368576" description="Probable periplasmic serine endoprotease DegP-like" evidence="17">
    <location>
        <begin position="25"/>
        <end position="475"/>
    </location>
</feature>
<dbReference type="SMART" id="SM00228">
    <property type="entry name" value="PDZ"/>
    <property type="match status" value="2"/>
</dbReference>